<evidence type="ECO:0000256" key="7">
    <source>
        <dbReference type="ARBA" id="ARBA00022989"/>
    </source>
</evidence>
<evidence type="ECO:0000256" key="11">
    <source>
        <dbReference type="ARBA" id="ARBA00023136"/>
    </source>
</evidence>
<comment type="similarity">
    <text evidence="2 14">Belongs to the ATPase protein 8 family.</text>
</comment>
<comment type="subcellular location">
    <subcellularLocation>
        <location evidence="1 14">Mitochondrion membrane</location>
        <topology evidence="1 14">Single-pass membrane protein</topology>
    </subcellularLocation>
</comment>
<dbReference type="EMBL" id="MF774090">
    <property type="protein sequence ID" value="ATG84206.1"/>
    <property type="molecule type" value="Genomic_DNA"/>
</dbReference>
<reference evidence="23" key="3">
    <citation type="journal article" date="2018" name="Sci. Rep.">
        <title>Complex history of dog (Canis familiaris) origins and translocations in the Pacific revealed by ancient mitogenomes.</title>
        <authorList>
            <person name="Greig K."/>
            <person name="Gosling A."/>
            <person name="Collins C.J."/>
            <person name="Boocock J."/>
            <person name="McDonald K."/>
            <person name="Addison D.J."/>
            <person name="Allen M.S."/>
            <person name="David B."/>
            <person name="Gibbs M."/>
            <person name="Higham C.F."/>
            <person name="Liu F."/>
            <person name="McNiven I.J."/>
            <person name="O'Connor S."/>
            <person name="Tsang C.H."/>
            <person name="Walter R."/>
            <person name="Matisoo-Smith E."/>
        </authorList>
    </citation>
    <scope>NUCLEOTIDE SEQUENCE</scope>
    <source>
        <strain evidence="24">DB</strain>
        <strain evidence="23">DK</strain>
        <strain evidence="26">DW</strain>
        <strain evidence="25">DY</strain>
    </source>
</reference>
<dbReference type="EMBL" id="JX090195">
    <property type="protein sequence ID" value="AFP48362.1"/>
    <property type="molecule type" value="Genomic_DNA"/>
</dbReference>
<keyword evidence="8" id="KW-0007">Acetylation</keyword>
<evidence type="ECO:0000313" key="23">
    <source>
        <dbReference type="EMBL" id="AWW03063.1"/>
    </source>
</evidence>
<dbReference type="EMBL" id="MF774088">
    <property type="protein sequence ID" value="ATG84200.1"/>
    <property type="molecule type" value="Genomic_DNA"/>
</dbReference>
<dbReference type="EMBL" id="MF774086">
    <property type="protein sequence ID" value="ATG84194.1"/>
    <property type="molecule type" value="Genomic_DNA"/>
</dbReference>
<dbReference type="GO" id="GO:0015078">
    <property type="term" value="F:proton transmembrane transporter activity"/>
    <property type="evidence" value="ECO:0007669"/>
    <property type="project" value="InterPro"/>
</dbReference>
<reference evidence="23" key="4">
    <citation type="submission" date="2018-03" db="EMBL/GenBank/DDBJ databases">
        <authorList>
            <person name="Keele B.F."/>
        </authorList>
    </citation>
    <scope>NUCLEOTIDE SEQUENCE</scope>
    <source>
        <strain evidence="24">DB</strain>
        <strain evidence="23">DK</strain>
        <strain evidence="26">DW</strain>
        <strain evidence="25">DY</strain>
    </source>
</reference>
<dbReference type="GO" id="GO:0045259">
    <property type="term" value="C:proton-transporting ATP synthase complex"/>
    <property type="evidence" value="ECO:0007669"/>
    <property type="project" value="UniProtKB-KW"/>
</dbReference>
<evidence type="ECO:0000256" key="8">
    <source>
        <dbReference type="ARBA" id="ARBA00022990"/>
    </source>
</evidence>
<dbReference type="EMBL" id="MH035676">
    <property type="protein sequence ID" value="AWW03102.1"/>
    <property type="molecule type" value="Genomic_DNA"/>
</dbReference>
<evidence type="ECO:0000256" key="14">
    <source>
        <dbReference type="RuleBase" id="RU003661"/>
    </source>
</evidence>
<evidence type="ECO:0000256" key="15">
    <source>
        <dbReference type="SAM" id="Phobius"/>
    </source>
</evidence>
<keyword evidence="11 15" id="KW-0472">Membrane</keyword>
<comment type="subunit">
    <text evidence="13">Component of the ATP synthase complex composed at least of ATP5F1A/subunit alpha, ATP5F1B/subunit beta, ATP5MC1/subunit c (homooctomer), MT-ATP6/subunit a, MT-ATP8/subunit 8, ATP5ME/subunit e, ATP5MF/subunit f, ATP5MG/subunit g, ATP5MK/subunit k, ATP5MJ/subunit j, ATP5F1C/subunit gamma, ATP5F1D/subunit delta, ATP5F1E/subunit epsilon, ATP5PF/subunit F6, ATP5PB/subunit b, ATP5PD/subunit d, ATP5PO/subunit OSCP. ATP synthase complex consists of a soluble F(1) head domain (subunits alpha(3) and beta(3)) - the catalytic core - and a membrane F(0) domain - the membrane proton channel (subunits c, a, 8, e, f, g, k and j). These two domains are linked by a central stalk (subunits gamma, delta, and epsilon) rotating inside the F1 region and a stationary peripheral stalk (subunits F6, b, d, and OSCP). Interacts with PRICKLE3.</text>
</comment>
<dbReference type="PANTHER" id="PTHR13722">
    <property type="entry name" value="ATP SYNTHASE PROTEIN 8"/>
    <property type="match status" value="1"/>
</dbReference>
<evidence type="ECO:0000313" key="21">
    <source>
        <dbReference type="EMBL" id="AFP48362.1"/>
    </source>
</evidence>
<evidence type="ECO:0000256" key="4">
    <source>
        <dbReference type="ARBA" id="ARBA00022547"/>
    </source>
</evidence>
<evidence type="ECO:0000256" key="10">
    <source>
        <dbReference type="ARBA" id="ARBA00023128"/>
    </source>
</evidence>
<evidence type="ECO:0000313" key="26">
    <source>
        <dbReference type="EMBL" id="AWW03102.1"/>
    </source>
</evidence>
<evidence type="ECO:0000256" key="3">
    <source>
        <dbReference type="ARBA" id="ARBA00022448"/>
    </source>
</evidence>
<dbReference type="EMBL" id="JX094433">
    <property type="protein sequence ID" value="AFP43749.1"/>
    <property type="molecule type" value="Genomic_DNA"/>
</dbReference>
<dbReference type="AlphaFoldDB" id="A0A0K0K3E0"/>
<dbReference type="EMBL" id="MH035674">
    <property type="protein sequence ID" value="AWW03076.1"/>
    <property type="molecule type" value="Genomic_DNA"/>
</dbReference>
<keyword evidence="10 14" id="KW-0496">Mitochondrion</keyword>
<evidence type="ECO:0000256" key="9">
    <source>
        <dbReference type="ARBA" id="ARBA00023065"/>
    </source>
</evidence>
<evidence type="ECO:0000313" key="24">
    <source>
        <dbReference type="EMBL" id="AWW03076.1"/>
    </source>
</evidence>
<evidence type="ECO:0000313" key="19">
    <source>
        <dbReference type="EMBL" id="AFP48353.1"/>
    </source>
</evidence>
<evidence type="ECO:0000256" key="13">
    <source>
        <dbReference type="ARBA" id="ARBA00066025"/>
    </source>
</evidence>
<dbReference type="GO" id="GO:0015986">
    <property type="term" value="P:proton motive force-driven ATP synthesis"/>
    <property type="evidence" value="ECO:0007669"/>
    <property type="project" value="InterPro"/>
</dbReference>
<feature type="transmembrane region" description="Helical" evidence="15">
    <location>
        <begin position="6"/>
        <end position="24"/>
    </location>
</feature>
<dbReference type="InterPro" id="IPR001421">
    <property type="entry name" value="ATP8_metazoa"/>
</dbReference>
<dbReference type="InterPro" id="IPR039017">
    <property type="entry name" value="ATP8_mammal"/>
</dbReference>
<evidence type="ECO:0000256" key="12">
    <source>
        <dbReference type="ARBA" id="ARBA00023310"/>
    </source>
</evidence>
<keyword evidence="5 14" id="KW-0812">Transmembrane</keyword>
<evidence type="ECO:0000256" key="5">
    <source>
        <dbReference type="ARBA" id="ARBA00022692"/>
    </source>
</evidence>
<dbReference type="EMBL" id="JX090190">
    <property type="protein sequence ID" value="AFP48347.1"/>
    <property type="molecule type" value="Genomic_DNA"/>
</dbReference>
<dbReference type="EMBL" id="JX090191">
    <property type="protein sequence ID" value="AFP48350.1"/>
    <property type="molecule type" value="Genomic_DNA"/>
</dbReference>
<geneLocation type="mitochondrion" evidence="16"/>
<protein>
    <recommendedName>
        <fullName evidence="14">ATP synthase complex subunit 8</fullName>
    </recommendedName>
</protein>
<evidence type="ECO:0000256" key="6">
    <source>
        <dbReference type="ARBA" id="ARBA00022781"/>
    </source>
</evidence>
<evidence type="ECO:0000313" key="18">
    <source>
        <dbReference type="EMBL" id="AFP48350.1"/>
    </source>
</evidence>
<proteinExistence type="inferred from homology"/>
<evidence type="ECO:0000313" key="25">
    <source>
        <dbReference type="EMBL" id="AWW03089.1"/>
    </source>
</evidence>
<keyword evidence="4 14" id="KW-0138">CF(0)</keyword>
<accession>A0A0K0K3E0</accession>
<dbReference type="EMBL" id="MF774089">
    <property type="protein sequence ID" value="ATG84203.1"/>
    <property type="molecule type" value="Genomic_DNA"/>
</dbReference>
<dbReference type="EMBL" id="JX090194">
    <property type="protein sequence ID" value="AFP48359.1"/>
    <property type="molecule type" value="Genomic_DNA"/>
</dbReference>
<dbReference type="Pfam" id="PF00895">
    <property type="entry name" value="ATP-synt_8"/>
    <property type="match status" value="1"/>
</dbReference>
<evidence type="ECO:0000256" key="2">
    <source>
        <dbReference type="ARBA" id="ARBA00008892"/>
    </source>
</evidence>
<evidence type="ECO:0000256" key="1">
    <source>
        <dbReference type="ARBA" id="ARBA00004304"/>
    </source>
</evidence>
<dbReference type="PANTHER" id="PTHR13722:SF0">
    <property type="entry name" value="ATP SYNTHASE PROTEIN 8"/>
    <property type="match status" value="1"/>
</dbReference>
<dbReference type="GO" id="GO:0031966">
    <property type="term" value="C:mitochondrial membrane"/>
    <property type="evidence" value="ECO:0007669"/>
    <property type="project" value="UniProtKB-SubCell"/>
</dbReference>
<dbReference type="EMBL" id="MF774087">
    <property type="protein sequence ID" value="ATG84197.1"/>
    <property type="molecule type" value="Genomic_DNA"/>
</dbReference>
<evidence type="ECO:0000313" key="22">
    <source>
        <dbReference type="EMBL" id="ATG84182.1"/>
    </source>
</evidence>
<name>A0A0K0K3E0_CANLU</name>
<keyword evidence="12" id="KW-0066">ATP synthesis</keyword>
<dbReference type="EMBL" id="JX090192">
    <property type="protein sequence ID" value="AFP48353.1"/>
    <property type="molecule type" value="Genomic_DNA"/>
</dbReference>
<keyword evidence="6 14" id="KW-0375">Hydrogen ion transport</keyword>
<evidence type="ECO:0000313" key="16">
    <source>
        <dbReference type="EMBL" id="AFP43749.1"/>
    </source>
</evidence>
<organism evidence="16">
    <name type="scientific">Canis lupus dingo</name>
    <name type="common">dingo</name>
    <dbReference type="NCBI Taxonomy" id="286419"/>
    <lineage>
        <taxon>Eukaryota</taxon>
        <taxon>Metazoa</taxon>
        <taxon>Chordata</taxon>
        <taxon>Craniata</taxon>
        <taxon>Vertebrata</taxon>
        <taxon>Euteleostomi</taxon>
        <taxon>Mammalia</taxon>
        <taxon>Eutheria</taxon>
        <taxon>Laurasiatheria</taxon>
        <taxon>Carnivora</taxon>
        <taxon>Caniformia</taxon>
        <taxon>Canidae</taxon>
        <taxon>Canis</taxon>
    </lineage>
</organism>
<dbReference type="EMBL" id="MF774084">
    <property type="protein sequence ID" value="ATG84188.1"/>
    <property type="molecule type" value="Genomic_DNA"/>
</dbReference>
<keyword evidence="9 14" id="KW-0406">Ion transport</keyword>
<dbReference type="EMBL" id="MF774085">
    <property type="protein sequence ID" value="ATG84191.1"/>
    <property type="molecule type" value="Genomic_DNA"/>
</dbReference>
<reference evidence="16" key="1">
    <citation type="submission" date="2012-05" db="EMBL/GenBank/DDBJ databases">
        <title>Whole mitochondrial genome data suggests that dingoes immigrated into Australia at least twice from the oceanic continent of Sahul.</title>
        <authorList>
            <person name="Cairns K.M."/>
            <person name="Wilton A.N."/>
            <person name="Ballard J.W.O."/>
        </authorList>
    </citation>
    <scope>NUCLEOTIDE SEQUENCE</scope>
    <source>
        <strain evidence="16">Southeastern1</strain>
        <strain evidence="19">Southeastern12</strain>
        <strain evidence="21">Southeastern19</strain>
        <strain evidence="18">Southeastern23</strain>
        <strain evidence="20">Southeastern4</strain>
        <strain evidence="17">Southeastern6</strain>
    </source>
</reference>
<keyword evidence="3 14" id="KW-0813">Transport</keyword>
<dbReference type="EMBL" id="MH035673">
    <property type="protein sequence ID" value="AWW03063.1"/>
    <property type="molecule type" value="Genomic_DNA"/>
</dbReference>
<reference evidence="22" key="2">
    <citation type="submission" date="2017-08" db="EMBL/GenBank/DDBJ databases">
        <title>Conservation implications for dingoes from the maternal and paternal genome: multiple populations, dog introgression and demography.</title>
        <authorList>
            <person name="Cairns K.M."/>
            <person name="Brown S.K."/>
            <person name="Sacks B.N."/>
            <person name="Ballard J.W.O."/>
        </authorList>
    </citation>
    <scope>NUCLEOTIDE SEQUENCE</scope>
</reference>
<sequence>MPQLDTSTWFIMIFSMFLTLFILFQLKISNHYYPENPVTKSAKIAGQHNPWENKWTKIYSLLSLPPQ</sequence>
<dbReference type="EMBL" id="MF774082">
    <property type="protein sequence ID" value="ATG84182.1"/>
    <property type="molecule type" value="Genomic_DNA"/>
</dbReference>
<dbReference type="EMBL" id="MH035675">
    <property type="protein sequence ID" value="AWW03089.1"/>
    <property type="molecule type" value="Genomic_DNA"/>
</dbReference>
<keyword evidence="7 15" id="KW-1133">Transmembrane helix</keyword>
<evidence type="ECO:0000313" key="20">
    <source>
        <dbReference type="EMBL" id="AFP48359.1"/>
    </source>
</evidence>
<gene>
    <name evidence="16" type="primary">ATP8</name>
</gene>
<evidence type="ECO:0000313" key="17">
    <source>
        <dbReference type="EMBL" id="AFP48347.1"/>
    </source>
</evidence>
<dbReference type="EMBL" id="MF774083">
    <property type="protein sequence ID" value="ATG84185.1"/>
    <property type="molecule type" value="Genomic_DNA"/>
</dbReference>